<feature type="region of interest" description="Disordered" evidence="1">
    <location>
        <begin position="168"/>
        <end position="200"/>
    </location>
</feature>
<dbReference type="Proteomes" id="UP001480955">
    <property type="component" value="Unassembled WGS sequence"/>
</dbReference>
<evidence type="ECO:0000313" key="2">
    <source>
        <dbReference type="EMBL" id="MER2248824.1"/>
    </source>
</evidence>
<reference evidence="2 3" key="1">
    <citation type="submission" date="2024-06" db="EMBL/GenBank/DDBJ databases">
        <authorList>
            <person name="Campbell A.G."/>
        </authorList>
    </citation>
    <scope>NUCLEOTIDE SEQUENCE [LARGE SCALE GENOMIC DNA]</scope>
    <source>
        <strain evidence="2 3">EM12</strain>
    </source>
</reference>
<keyword evidence="3" id="KW-1185">Reference proteome</keyword>
<dbReference type="EMBL" id="JBELQE010000021">
    <property type="protein sequence ID" value="MER2248824.1"/>
    <property type="molecule type" value="Genomic_DNA"/>
</dbReference>
<proteinExistence type="predicted"/>
<name>A0ABV1QHG0_9HYPH</name>
<sequence length="200" mass="21153">MASPLAGLAILLILCACDRGAETAGAASSAAPDRGDEGTVVASTAEDHLPDWLSPTDGTDPARWLAGREAGHPLPADAAAVRDIRESLDRARSAFVEDKRMIANRTVQLGQMLSEIGKPESYRGLIDGLGAIAAVRGRHKSLYGEMCQHYYNTRAQGADHAAALARLEARERPDVAAPEMPPDPPRPQGEQLGEQSGGRP</sequence>
<gene>
    <name evidence="2" type="ORF">ABS772_02740</name>
</gene>
<organism evidence="2 3">
    <name type="scientific">Methylorubrum podarium</name>
    <dbReference type="NCBI Taxonomy" id="200476"/>
    <lineage>
        <taxon>Bacteria</taxon>
        <taxon>Pseudomonadati</taxon>
        <taxon>Pseudomonadota</taxon>
        <taxon>Alphaproteobacteria</taxon>
        <taxon>Hyphomicrobiales</taxon>
        <taxon>Methylobacteriaceae</taxon>
        <taxon>Methylorubrum</taxon>
    </lineage>
</organism>
<protein>
    <submittedName>
        <fullName evidence="2">MxaH protein</fullName>
    </submittedName>
</protein>
<evidence type="ECO:0000256" key="1">
    <source>
        <dbReference type="SAM" id="MobiDB-lite"/>
    </source>
</evidence>
<accession>A0ABV1QHG0</accession>
<comment type="caution">
    <text evidence="2">The sequence shown here is derived from an EMBL/GenBank/DDBJ whole genome shotgun (WGS) entry which is preliminary data.</text>
</comment>
<evidence type="ECO:0000313" key="3">
    <source>
        <dbReference type="Proteomes" id="UP001480955"/>
    </source>
</evidence>